<dbReference type="PROSITE" id="PS00893">
    <property type="entry name" value="NUDIX_BOX"/>
    <property type="match status" value="1"/>
</dbReference>
<dbReference type="Proteomes" id="UP001595526">
    <property type="component" value="Unassembled WGS sequence"/>
</dbReference>
<dbReference type="CDD" id="cd04662">
    <property type="entry name" value="NUDIX_Hydrolase"/>
    <property type="match status" value="1"/>
</dbReference>
<comment type="caution">
    <text evidence="3">The sequence shown here is derived from an EMBL/GenBank/DDBJ whole genome shotgun (WGS) entry which is preliminary data.</text>
</comment>
<dbReference type="Pfam" id="PF00293">
    <property type="entry name" value="NUDIX"/>
    <property type="match status" value="1"/>
</dbReference>
<feature type="domain" description="Nudix hydrolase" evidence="2">
    <location>
        <begin position="1"/>
        <end position="148"/>
    </location>
</feature>
<gene>
    <name evidence="3" type="ORF">ACFOET_16925</name>
</gene>
<dbReference type="InterPro" id="IPR051325">
    <property type="entry name" value="Nudix_hydrolase_domain"/>
</dbReference>
<name>A0ABV7JMI1_9SPHI</name>
<dbReference type="PANTHER" id="PTHR21340:SF7">
    <property type="entry name" value="NUDIX HYDROLASE DOMAIN-CONTAINING PROTEIN"/>
    <property type="match status" value="1"/>
</dbReference>
<organism evidence="3 4">
    <name type="scientific">Parapedobacter deserti</name>
    <dbReference type="NCBI Taxonomy" id="1912957"/>
    <lineage>
        <taxon>Bacteria</taxon>
        <taxon>Pseudomonadati</taxon>
        <taxon>Bacteroidota</taxon>
        <taxon>Sphingobacteriia</taxon>
        <taxon>Sphingobacteriales</taxon>
        <taxon>Sphingobacteriaceae</taxon>
        <taxon>Parapedobacter</taxon>
    </lineage>
</organism>
<dbReference type="Gene3D" id="3.90.79.10">
    <property type="entry name" value="Nucleoside Triphosphate Pyrophosphohydrolase"/>
    <property type="match status" value="1"/>
</dbReference>
<dbReference type="PROSITE" id="PS51462">
    <property type="entry name" value="NUDIX"/>
    <property type="match status" value="1"/>
</dbReference>
<dbReference type="InterPro" id="IPR000086">
    <property type="entry name" value="NUDIX_hydrolase_dom"/>
</dbReference>
<proteinExistence type="predicted"/>
<sequence length="155" mass="17350">MKQSAGILVFRRTASEIQFFLVHPGGPFFAKRDAGAWTIPKGEIIPPEEPLETAVREFEEETGIPLDGPFIPLNAVVQKGGKQVICWAVEADLNPESVVSNTFELEWPPRSGKRRSFPEIDKSGWFTLLDAKQLINERQVPLLEQLVERLEGGPK</sequence>
<dbReference type="PANTHER" id="PTHR21340">
    <property type="entry name" value="DIADENOSINE 5,5-P1,P4-TETRAPHOSPHATE PYROPHOSPHOHYDROLASE MUTT"/>
    <property type="match status" value="1"/>
</dbReference>
<dbReference type="RefSeq" id="WP_379024790.1">
    <property type="nucleotide sequence ID" value="NZ_JBHRTA010000038.1"/>
</dbReference>
<evidence type="ECO:0000259" key="2">
    <source>
        <dbReference type="PROSITE" id="PS51462"/>
    </source>
</evidence>
<keyword evidence="1" id="KW-0378">Hydrolase</keyword>
<dbReference type="SUPFAM" id="SSF55811">
    <property type="entry name" value="Nudix"/>
    <property type="match status" value="1"/>
</dbReference>
<dbReference type="InterPro" id="IPR020084">
    <property type="entry name" value="NUDIX_hydrolase_CS"/>
</dbReference>
<accession>A0ABV7JMI1</accession>
<evidence type="ECO:0000313" key="4">
    <source>
        <dbReference type="Proteomes" id="UP001595526"/>
    </source>
</evidence>
<evidence type="ECO:0000313" key="3">
    <source>
        <dbReference type="EMBL" id="MFC3199308.1"/>
    </source>
</evidence>
<dbReference type="EMBL" id="JBHRTA010000038">
    <property type="protein sequence ID" value="MFC3199308.1"/>
    <property type="molecule type" value="Genomic_DNA"/>
</dbReference>
<dbReference type="InterPro" id="IPR015797">
    <property type="entry name" value="NUDIX_hydrolase-like_dom_sf"/>
</dbReference>
<protein>
    <submittedName>
        <fullName evidence="3">NUDIX domain-containing protein</fullName>
    </submittedName>
</protein>
<evidence type="ECO:0000256" key="1">
    <source>
        <dbReference type="ARBA" id="ARBA00022801"/>
    </source>
</evidence>
<reference evidence="4" key="1">
    <citation type="journal article" date="2019" name="Int. J. Syst. Evol. Microbiol.">
        <title>The Global Catalogue of Microorganisms (GCM) 10K type strain sequencing project: providing services to taxonomists for standard genome sequencing and annotation.</title>
        <authorList>
            <consortium name="The Broad Institute Genomics Platform"/>
            <consortium name="The Broad Institute Genome Sequencing Center for Infectious Disease"/>
            <person name="Wu L."/>
            <person name="Ma J."/>
        </authorList>
    </citation>
    <scope>NUCLEOTIDE SEQUENCE [LARGE SCALE GENOMIC DNA]</scope>
    <source>
        <strain evidence="4">KCTC 52416</strain>
    </source>
</reference>
<keyword evidence="4" id="KW-1185">Reference proteome</keyword>